<proteinExistence type="predicted"/>
<dbReference type="Proteomes" id="UP000533476">
    <property type="component" value="Unassembled WGS sequence"/>
</dbReference>
<accession>A0A7Y0Q0G1</accession>
<evidence type="ECO:0000313" key="2">
    <source>
        <dbReference type="Proteomes" id="UP000533476"/>
    </source>
</evidence>
<dbReference type="AlphaFoldDB" id="A0A7Y0Q0G1"/>
<dbReference type="InterPro" id="IPR021373">
    <property type="entry name" value="DUF2993"/>
</dbReference>
<name>A0A7Y0Q0G1_9FIRM</name>
<reference evidence="1 2" key="1">
    <citation type="submission" date="2020-04" db="EMBL/GenBank/DDBJ databases">
        <authorList>
            <person name="Zhang R."/>
            <person name="Schippers A."/>
        </authorList>
    </citation>
    <scope>NUCLEOTIDE SEQUENCE [LARGE SCALE GENOMIC DNA]</scope>
    <source>
        <strain evidence="1 2">DSM 109850</strain>
    </source>
</reference>
<evidence type="ECO:0000313" key="1">
    <source>
        <dbReference type="EMBL" id="NMP20988.1"/>
    </source>
</evidence>
<keyword evidence="2" id="KW-1185">Reference proteome</keyword>
<sequence>MSRLIKGLVVLVVVVGLLQWFVPRWTGSLLTREIGRYDHGPKPQVAVSAVPFWDLFGGHFQDIYINAHDLELSSALTVQHAQLNWQNGTVSLGSLEKGKLKVTNPGHATMSIELTAAELSTFLAHEGTIAHPTVSISPSGVALSGRLLLGGSYVPLDTKGSLSVSSSRQQLIFHPTSIDGLNLPVLTDIQLLNLATMKALPMSLKIEHVQLENQRLVLTVGN</sequence>
<comment type="caution">
    <text evidence="1">The sequence shown here is derived from an EMBL/GenBank/DDBJ whole genome shotgun (WGS) entry which is preliminary data.</text>
</comment>
<protein>
    <submittedName>
        <fullName evidence="1">DUF2993 domain-containing protein</fullName>
    </submittedName>
</protein>
<organism evidence="1 2">
    <name type="scientific">Sulfobacillus harzensis</name>
    <dbReference type="NCBI Taxonomy" id="2729629"/>
    <lineage>
        <taxon>Bacteria</taxon>
        <taxon>Bacillati</taxon>
        <taxon>Bacillota</taxon>
        <taxon>Clostridia</taxon>
        <taxon>Eubacteriales</taxon>
        <taxon>Clostridiales Family XVII. Incertae Sedis</taxon>
        <taxon>Sulfobacillus</taxon>
    </lineage>
</organism>
<gene>
    <name evidence="1" type="ORF">HIJ39_01280</name>
</gene>
<dbReference type="Pfam" id="PF11209">
    <property type="entry name" value="LmeA"/>
    <property type="match status" value="1"/>
</dbReference>
<dbReference type="EMBL" id="JABBVZ010000003">
    <property type="protein sequence ID" value="NMP20988.1"/>
    <property type="molecule type" value="Genomic_DNA"/>
</dbReference>
<dbReference type="RefSeq" id="WP_169095886.1">
    <property type="nucleotide sequence ID" value="NZ_JABBVZ010000003.1"/>
</dbReference>